<dbReference type="PROSITE" id="PS51257">
    <property type="entry name" value="PROKAR_LIPOPROTEIN"/>
    <property type="match status" value="1"/>
</dbReference>
<dbReference type="Proteomes" id="UP000736583">
    <property type="component" value="Unassembled WGS sequence"/>
</dbReference>
<dbReference type="RefSeq" id="WP_032123246.1">
    <property type="nucleotide sequence ID" value="NZ_JAHLQL010000009.1"/>
</dbReference>
<dbReference type="InterPro" id="IPR035406">
    <property type="entry name" value="DUF5412"/>
</dbReference>
<proteinExistence type="predicted"/>
<name>A0ABS6F4D9_9CLOT</name>
<gene>
    <name evidence="1" type="ORF">KQI89_16670</name>
</gene>
<dbReference type="Pfam" id="PF17428">
    <property type="entry name" value="DUF5412"/>
    <property type="match status" value="1"/>
</dbReference>
<accession>A0ABS6F4D9</accession>
<keyword evidence="2" id="KW-1185">Reference proteome</keyword>
<protein>
    <submittedName>
        <fullName evidence="1">DUF5412 domain-containing protein</fullName>
    </submittedName>
</protein>
<sequence length="130" mass="14821">MYKKSLVFASILIALFSLLFYGCKDISSNTIVKELESPNKEIKAIAFIKEGGATVDFSPQVSILKNNKKFRNESGNVFVGNHSKYVDIHWENNNTLIVIYDCEDKDILKKIDEIDGIKVKYEKSDKDHSK</sequence>
<evidence type="ECO:0000313" key="2">
    <source>
        <dbReference type="Proteomes" id="UP000736583"/>
    </source>
</evidence>
<dbReference type="EMBL" id="JAHLQL010000009">
    <property type="protein sequence ID" value="MBU5593382.1"/>
    <property type="molecule type" value="Genomic_DNA"/>
</dbReference>
<comment type="caution">
    <text evidence="1">The sequence shown here is derived from an EMBL/GenBank/DDBJ whole genome shotgun (WGS) entry which is preliminary data.</text>
</comment>
<evidence type="ECO:0000313" key="1">
    <source>
        <dbReference type="EMBL" id="MBU5593382.1"/>
    </source>
</evidence>
<organism evidence="1 2">
    <name type="scientific">Clostridium simiarum</name>
    <dbReference type="NCBI Taxonomy" id="2841506"/>
    <lineage>
        <taxon>Bacteria</taxon>
        <taxon>Bacillati</taxon>
        <taxon>Bacillota</taxon>
        <taxon>Clostridia</taxon>
        <taxon>Eubacteriales</taxon>
        <taxon>Clostridiaceae</taxon>
        <taxon>Clostridium</taxon>
    </lineage>
</organism>
<reference evidence="1 2" key="1">
    <citation type="submission" date="2021-06" db="EMBL/GenBank/DDBJ databases">
        <authorList>
            <person name="Sun Q."/>
            <person name="Li D."/>
        </authorList>
    </citation>
    <scope>NUCLEOTIDE SEQUENCE [LARGE SCALE GENOMIC DNA]</scope>
    <source>
        <strain evidence="1 2">MSJ-4</strain>
    </source>
</reference>